<dbReference type="Pfam" id="PF09139">
    <property type="entry name" value="Tam41_Mmp37"/>
    <property type="match status" value="1"/>
</dbReference>
<evidence type="ECO:0000256" key="14">
    <source>
        <dbReference type="ARBA" id="ARBA00023128"/>
    </source>
</evidence>
<dbReference type="EC" id="2.7.7.41" evidence="6"/>
<evidence type="ECO:0000256" key="13">
    <source>
        <dbReference type="ARBA" id="ARBA00023098"/>
    </source>
</evidence>
<evidence type="ECO:0000256" key="5">
    <source>
        <dbReference type="ARBA" id="ARBA00005458"/>
    </source>
</evidence>
<dbReference type="GO" id="GO:0004605">
    <property type="term" value="F:phosphatidate cytidylyltransferase activity"/>
    <property type="evidence" value="ECO:0007669"/>
    <property type="project" value="UniProtKB-EC"/>
</dbReference>
<keyword evidence="9" id="KW-0808">Transferase</keyword>
<comment type="pathway">
    <text evidence="3">Phospholipid metabolism; CDP-diacylglycerol biosynthesis; CDP-diacylglycerol from sn-glycerol 3-phosphate: step 3/3.</text>
</comment>
<keyword evidence="10" id="KW-0548">Nucleotidyltransferase</keyword>
<evidence type="ECO:0000256" key="9">
    <source>
        <dbReference type="ARBA" id="ARBA00022679"/>
    </source>
</evidence>
<dbReference type="Proteomes" id="UP000029725">
    <property type="component" value="Unassembled WGS sequence"/>
</dbReference>
<keyword evidence="15" id="KW-0472">Membrane</keyword>
<dbReference type="RefSeq" id="XP_013239605.1">
    <property type="nucleotide sequence ID" value="XM_013384151.1"/>
</dbReference>
<dbReference type="GO" id="GO:0005743">
    <property type="term" value="C:mitochondrial inner membrane"/>
    <property type="evidence" value="ECO:0007669"/>
    <property type="project" value="UniProtKB-SubCell"/>
</dbReference>
<evidence type="ECO:0000256" key="17">
    <source>
        <dbReference type="ARBA" id="ARBA00023264"/>
    </source>
</evidence>
<dbReference type="UniPathway" id="UPA00557">
    <property type="reaction ID" value="UER00614"/>
</dbReference>
<gene>
    <name evidence="19" type="ORF">DI09_107p30</name>
</gene>
<dbReference type="GO" id="GO:0032049">
    <property type="term" value="P:cardiolipin biosynthetic process"/>
    <property type="evidence" value="ECO:0007669"/>
    <property type="project" value="InterPro"/>
</dbReference>
<keyword evidence="12" id="KW-0460">Magnesium</keyword>
<evidence type="ECO:0000256" key="8">
    <source>
        <dbReference type="ARBA" id="ARBA00022516"/>
    </source>
</evidence>
<evidence type="ECO:0000256" key="11">
    <source>
        <dbReference type="ARBA" id="ARBA00022792"/>
    </source>
</evidence>
<dbReference type="EMBL" id="JMKJ01000008">
    <property type="protein sequence ID" value="KGG53169.1"/>
    <property type="molecule type" value="Genomic_DNA"/>
</dbReference>
<comment type="subcellular location">
    <subcellularLocation>
        <location evidence="2">Mitochondrion inner membrane</location>
        <topology evidence="2">Peripheral membrane protein</topology>
        <orientation evidence="2">Matrix side</orientation>
    </subcellularLocation>
</comment>
<evidence type="ECO:0000256" key="12">
    <source>
        <dbReference type="ARBA" id="ARBA00022842"/>
    </source>
</evidence>
<dbReference type="OrthoDB" id="341477at2759"/>
<evidence type="ECO:0000256" key="3">
    <source>
        <dbReference type="ARBA" id="ARBA00005119"/>
    </source>
</evidence>
<comment type="caution">
    <text evidence="19">The sequence shown here is derived from an EMBL/GenBank/DDBJ whole genome shotgun (WGS) entry which is preliminary data.</text>
</comment>
<dbReference type="PANTHER" id="PTHR13619:SF0">
    <property type="entry name" value="PHOSPHATIDATE CYTIDYLYLTRANSFERASE, MITOCHONDRIAL"/>
    <property type="match status" value="1"/>
</dbReference>
<evidence type="ECO:0000256" key="18">
    <source>
        <dbReference type="ARBA" id="ARBA00029893"/>
    </source>
</evidence>
<keyword evidence="17" id="KW-1208">Phospholipid metabolism</keyword>
<reference evidence="19 20" key="1">
    <citation type="submission" date="2014-04" db="EMBL/GenBank/DDBJ databases">
        <title>A new species of microsporidia sheds light on the evolution of extreme parasitism.</title>
        <authorList>
            <person name="Haag K.L."/>
            <person name="James T.Y."/>
            <person name="Larsson R."/>
            <person name="Schaer T.M."/>
            <person name="Refardt D."/>
            <person name="Pombert J.-F."/>
            <person name="Ebert D."/>
        </authorList>
    </citation>
    <scope>NUCLEOTIDE SEQUENCE [LARGE SCALE GENOMIC DNA]</scope>
    <source>
        <strain evidence="19 20">UGP3</strain>
        <tissue evidence="19">Spores</tissue>
    </source>
</reference>
<keyword evidence="16" id="KW-0594">Phospholipid biosynthesis</keyword>
<evidence type="ECO:0000313" key="19">
    <source>
        <dbReference type="EMBL" id="KGG53169.1"/>
    </source>
</evidence>
<keyword evidence="13" id="KW-0443">Lipid metabolism</keyword>
<dbReference type="GeneID" id="25257941"/>
<keyword evidence="11" id="KW-0999">Mitochondrion inner membrane</keyword>
<comment type="similarity">
    <text evidence="5">Belongs to the TAM41 family.</text>
</comment>
<protein>
    <recommendedName>
        <fullName evidence="7">Phosphatidate cytidylyltransferase, mitochondrial</fullName>
        <ecNumber evidence="6">2.7.7.41</ecNumber>
    </recommendedName>
    <alternativeName>
        <fullName evidence="18">CDP-diacylglycerol synthase</fullName>
    </alternativeName>
</protein>
<comment type="cofactor">
    <cofactor evidence="1">
        <name>Mg(2+)</name>
        <dbReference type="ChEBI" id="CHEBI:18420"/>
    </cofactor>
</comment>
<dbReference type="PANTHER" id="PTHR13619">
    <property type="entry name" value="PHOSPHATIDATE CYTIDYLYLTRANSFERASE, MITOCHONDRIAL"/>
    <property type="match status" value="1"/>
</dbReference>
<dbReference type="InterPro" id="IPR015222">
    <property type="entry name" value="Tam41"/>
</dbReference>
<organism evidence="19 20">
    <name type="scientific">Mitosporidium daphniae</name>
    <dbReference type="NCBI Taxonomy" id="1485682"/>
    <lineage>
        <taxon>Eukaryota</taxon>
        <taxon>Fungi</taxon>
        <taxon>Fungi incertae sedis</taxon>
        <taxon>Microsporidia</taxon>
        <taxon>Mitosporidium</taxon>
    </lineage>
</organism>
<evidence type="ECO:0000256" key="10">
    <source>
        <dbReference type="ARBA" id="ARBA00022695"/>
    </source>
</evidence>
<dbReference type="AlphaFoldDB" id="A0A098VWA9"/>
<evidence type="ECO:0000256" key="7">
    <source>
        <dbReference type="ARBA" id="ARBA00018337"/>
    </source>
</evidence>
<dbReference type="VEuPathDB" id="MicrosporidiaDB:DI09_107p30"/>
<dbReference type="HOGENOM" id="CLU_030279_1_1_1"/>
<evidence type="ECO:0000256" key="1">
    <source>
        <dbReference type="ARBA" id="ARBA00001946"/>
    </source>
</evidence>
<evidence type="ECO:0000313" key="20">
    <source>
        <dbReference type="Proteomes" id="UP000029725"/>
    </source>
</evidence>
<name>A0A098VWA9_9MICR</name>
<evidence type="ECO:0000256" key="4">
    <source>
        <dbReference type="ARBA" id="ARBA00005189"/>
    </source>
</evidence>
<evidence type="ECO:0000256" key="6">
    <source>
        <dbReference type="ARBA" id="ARBA00012487"/>
    </source>
</evidence>
<keyword evidence="14" id="KW-0496">Mitochondrion</keyword>
<accession>A0A098VWA9</accession>
<dbReference type="GO" id="GO:0016024">
    <property type="term" value="P:CDP-diacylglycerol biosynthetic process"/>
    <property type="evidence" value="ECO:0007669"/>
    <property type="project" value="UniProtKB-UniPathway"/>
</dbReference>
<comment type="pathway">
    <text evidence="4">Lipid metabolism.</text>
</comment>
<keyword evidence="20" id="KW-1185">Reference proteome</keyword>
<evidence type="ECO:0000256" key="16">
    <source>
        <dbReference type="ARBA" id="ARBA00023209"/>
    </source>
</evidence>
<evidence type="ECO:0000256" key="2">
    <source>
        <dbReference type="ARBA" id="ARBA00004443"/>
    </source>
</evidence>
<sequence>MDITSAFNAPILAAFAYGSAINTAENDSSVQTDYILIVEDTKAFHSLTKRQYPCHYSAIMKALPPRYLSYLNDTIPAGLFFHPYVSFDNDVFGHNVKYGVISLASALDDLKNWKFLYLAGRLQKPVKWIRPVTHFPHLCCAIEDNLLSALSASLLILGQKKKECSLFDLFTKIVSLSYFGDVRMKFAEDPRKILKIITMEPFNGHSPFSPICAMEELYLPLIKKVGEIEIFQDSCTAKGFKTDVATQLRSKTISFPKSDEYRRYLSSYLPRSFEANRSDYINSPDKLASCKQIDL</sequence>
<evidence type="ECO:0000256" key="15">
    <source>
        <dbReference type="ARBA" id="ARBA00023136"/>
    </source>
</evidence>
<proteinExistence type="inferred from homology"/>
<keyword evidence="8" id="KW-0444">Lipid biosynthesis</keyword>